<dbReference type="InterPro" id="IPR011579">
    <property type="entry name" value="ATPase_dom"/>
</dbReference>
<dbReference type="Pfam" id="PF01637">
    <property type="entry name" value="ATPase_2"/>
    <property type="match status" value="1"/>
</dbReference>
<name>F6BDA3_METIK</name>
<dbReference type="CDD" id="cd00009">
    <property type="entry name" value="AAA"/>
    <property type="match status" value="1"/>
</dbReference>
<dbReference type="InterPro" id="IPR003593">
    <property type="entry name" value="AAA+_ATPase"/>
</dbReference>
<dbReference type="SUPFAM" id="SSF52540">
    <property type="entry name" value="P-loop containing nucleoside triphosphate hydrolases"/>
    <property type="match status" value="1"/>
</dbReference>
<keyword evidence="2" id="KW-0547">Nucleotide-binding</keyword>
<dbReference type="Gene3D" id="3.40.50.300">
    <property type="entry name" value="P-loop containing nucleotide triphosphate hydrolases"/>
    <property type="match status" value="1"/>
</dbReference>
<dbReference type="RefSeq" id="WP_013799066.1">
    <property type="nucleotide sequence ID" value="NC_015562.1"/>
</dbReference>
<evidence type="ECO:0000256" key="1">
    <source>
        <dbReference type="ARBA" id="ARBA00006755"/>
    </source>
</evidence>
<dbReference type="PANTHER" id="PTHR37096:SF1">
    <property type="entry name" value="AAA+ ATPASE DOMAIN-CONTAINING PROTEIN"/>
    <property type="match status" value="1"/>
</dbReference>
<dbReference type="KEGG" id="mig:Metig_0921"/>
<dbReference type="SMART" id="SM00382">
    <property type="entry name" value="AAA"/>
    <property type="match status" value="1"/>
</dbReference>
<dbReference type="Gene3D" id="1.10.10.10">
    <property type="entry name" value="Winged helix-like DNA-binding domain superfamily/Winged helix DNA-binding domain"/>
    <property type="match status" value="1"/>
</dbReference>
<dbReference type="Pfam" id="PF21690">
    <property type="entry name" value="MJ1010-like_2nd"/>
    <property type="match status" value="1"/>
</dbReference>
<dbReference type="GO" id="GO:0005524">
    <property type="term" value="F:ATP binding"/>
    <property type="evidence" value="ECO:0007669"/>
    <property type="project" value="UniProtKB-KW"/>
</dbReference>
<dbReference type="InterPro" id="IPR051667">
    <property type="entry name" value="Archaeal_ATPase_domain"/>
</dbReference>
<keyword evidence="3" id="KW-0067">ATP-binding</keyword>
<evidence type="ECO:0000259" key="4">
    <source>
        <dbReference type="SMART" id="SM00382"/>
    </source>
</evidence>
<gene>
    <name evidence="5" type="ordered locus">Metig_0921</name>
</gene>
<accession>F6BDA3</accession>
<dbReference type="OrthoDB" id="86228at2157"/>
<dbReference type="EMBL" id="CP002737">
    <property type="protein sequence ID" value="AEF96464.1"/>
    <property type="molecule type" value="Genomic_DNA"/>
</dbReference>
<proteinExistence type="inferred from homology"/>
<reference evidence="5 6" key="1">
    <citation type="submission" date="2011-05" db="EMBL/GenBank/DDBJ databases">
        <title>Complete sequence of Methanotorris igneus Kol 5.</title>
        <authorList>
            <consortium name="US DOE Joint Genome Institute"/>
            <person name="Lucas S."/>
            <person name="Han J."/>
            <person name="Lapidus A."/>
            <person name="Cheng J.-F."/>
            <person name="Goodwin L."/>
            <person name="Pitluck S."/>
            <person name="Peters L."/>
            <person name="Mikhailova N."/>
            <person name="Chertkov O."/>
            <person name="Han C."/>
            <person name="Tapia R."/>
            <person name="Land M."/>
            <person name="Hauser L."/>
            <person name="Kyrpides N."/>
            <person name="Ivanova N."/>
            <person name="Pagani I."/>
            <person name="Sieprawska-Lupa M."/>
            <person name="Whitman W."/>
            <person name="Woyke T."/>
        </authorList>
    </citation>
    <scope>NUCLEOTIDE SEQUENCE [LARGE SCALE GENOMIC DNA]</scope>
    <source>
        <strain evidence="6">DSM 5666 / JCM 11834 / Kol 5</strain>
    </source>
</reference>
<evidence type="ECO:0000256" key="3">
    <source>
        <dbReference type="ARBA" id="ARBA00022840"/>
    </source>
</evidence>
<evidence type="ECO:0000313" key="5">
    <source>
        <dbReference type="EMBL" id="AEF96464.1"/>
    </source>
</evidence>
<organism evidence="6">
    <name type="scientific">Methanotorris igneus (strain DSM 5666 / JCM 11834 / Kol 5)</name>
    <dbReference type="NCBI Taxonomy" id="880724"/>
    <lineage>
        <taxon>Archaea</taxon>
        <taxon>Methanobacteriati</taxon>
        <taxon>Methanobacteriota</taxon>
        <taxon>Methanomada group</taxon>
        <taxon>Methanococci</taxon>
        <taxon>Methanococcales</taxon>
        <taxon>Methanocaldococcaceae</taxon>
        <taxon>Methanotorris</taxon>
    </lineage>
</organism>
<keyword evidence="6" id="KW-1185">Reference proteome</keyword>
<dbReference type="HOGENOM" id="CLU_068608_0_0_2"/>
<dbReference type="Proteomes" id="UP000009227">
    <property type="component" value="Chromosome"/>
</dbReference>
<dbReference type="InterPro" id="IPR049081">
    <property type="entry name" value="MJ1010-like_2nd"/>
</dbReference>
<evidence type="ECO:0000313" key="6">
    <source>
        <dbReference type="Proteomes" id="UP000009227"/>
    </source>
</evidence>
<dbReference type="InterPro" id="IPR027417">
    <property type="entry name" value="P-loop_NTPase"/>
</dbReference>
<dbReference type="InterPro" id="IPR036388">
    <property type="entry name" value="WH-like_DNA-bd_sf"/>
</dbReference>
<feature type="domain" description="AAA+ ATPase" evidence="4">
    <location>
        <begin position="21"/>
        <end position="220"/>
    </location>
</feature>
<dbReference type="STRING" id="880724.Metig_0921"/>
<dbReference type="PANTHER" id="PTHR37096">
    <property type="entry name" value="YALI0E33429P"/>
    <property type="match status" value="1"/>
</dbReference>
<dbReference type="GeneID" id="10643765"/>
<sequence length="360" mass="42908">MKFFNREKEIKEILSILEDEPNNIYFIFGSINSGKTTLIKHIIENKLNRDKYVVFYINLREHFISRYEDFIEVLFNTYEESFIEKIKRYFLSFIKDLPNNIDINSTILTGIPIPKNLINEFLSKKNSENVFKYLTKIFEDVKRKGKQPILIIDELQKIGDLKINGFLIYELFNFFIDLTKEKHICHVLCLSSDSLFIEKVYDEAMLRDRVDYILVDDFDEETALKFINFYAKEKNIKLDKKEKELIYSYVGGKPILIIKVINKMKIKNLSDILDELLKVEISKLENLLEDIKEGNYNVNYEEVIESLKLFKNTYSIPKSKIKKDIRNLLIKKNYLFLNPVNNEIKPQSFLIWNAIKEFYK</sequence>
<dbReference type="AlphaFoldDB" id="F6BDA3"/>
<protein>
    <submittedName>
        <fullName evidence="5">AAA ATPase</fullName>
    </submittedName>
</protein>
<evidence type="ECO:0000256" key="2">
    <source>
        <dbReference type="ARBA" id="ARBA00022741"/>
    </source>
</evidence>
<comment type="similarity">
    <text evidence="1">Belongs to the archaeal ATPase family.</text>
</comment>